<keyword evidence="2" id="KW-1185">Reference proteome</keyword>
<dbReference type="Proteomes" id="UP000755654">
    <property type="component" value="Unassembled WGS sequence"/>
</dbReference>
<dbReference type="EMBL" id="JAAOMP010000029">
    <property type="protein sequence ID" value="MBU2759050.1"/>
    <property type="molecule type" value="Genomic_DNA"/>
</dbReference>
<evidence type="ECO:0000313" key="1">
    <source>
        <dbReference type="EMBL" id="MBU2759050.1"/>
    </source>
</evidence>
<evidence type="ECO:0000313" key="2">
    <source>
        <dbReference type="Proteomes" id="UP000755654"/>
    </source>
</evidence>
<gene>
    <name evidence="1" type="ORF">HAP95_02365</name>
</gene>
<accession>A0ABS5ZVF8</accession>
<reference evidence="1 2" key="1">
    <citation type="journal article" date="2021" name="ISME J.">
        <title>Genomic evolution of the class Acidithiobacillia: deep-branching Proteobacteria living in extreme acidic conditions.</title>
        <authorList>
            <person name="Moya-Beltran A."/>
            <person name="Beard S."/>
            <person name="Rojas-Villalobos C."/>
            <person name="Issotta F."/>
            <person name="Gallardo Y."/>
            <person name="Ulloa R."/>
            <person name="Giaveno A."/>
            <person name="Degli Esposti M."/>
            <person name="Johnson D.B."/>
            <person name="Quatrini R."/>
        </authorList>
    </citation>
    <scope>NUCLEOTIDE SEQUENCE [LARGE SCALE GENOMIC DNA]</scope>
    <source>
        <strain evidence="1 2">RW2</strain>
    </source>
</reference>
<protein>
    <submittedName>
        <fullName evidence="1">Uncharacterized protein</fullName>
    </submittedName>
</protein>
<organism evidence="1 2">
    <name type="scientific">Acidithiobacillus sulfurivorans</name>
    <dbReference type="NCBI Taxonomy" id="1958756"/>
    <lineage>
        <taxon>Bacteria</taxon>
        <taxon>Pseudomonadati</taxon>
        <taxon>Pseudomonadota</taxon>
        <taxon>Acidithiobacillia</taxon>
        <taxon>Acidithiobacillales</taxon>
        <taxon>Acidithiobacillaceae</taxon>
        <taxon>Acidithiobacillus</taxon>
    </lineage>
</organism>
<comment type="caution">
    <text evidence="1">The sequence shown here is derived from an EMBL/GenBank/DDBJ whole genome shotgun (WGS) entry which is preliminary data.</text>
</comment>
<proteinExistence type="predicted"/>
<sequence>MRSVFQSPRLAEMVPFGLLDVPCQTSHIADHDPLSPNHQYYRGPGDLGFFERVFTASQTVEHGPLSSAATAGLNRAHYRADMPDRKGICVTLQMGEFGDG</sequence>
<dbReference type="RefSeq" id="WP_215882804.1">
    <property type="nucleotide sequence ID" value="NZ_JAAOMP010000029.1"/>
</dbReference>
<name>A0ABS5ZVF8_9PROT</name>